<dbReference type="PROSITE" id="PS51747">
    <property type="entry name" value="CYT_DCMP_DEAMINASES_2"/>
    <property type="match status" value="1"/>
</dbReference>
<evidence type="ECO:0000256" key="4">
    <source>
        <dbReference type="ARBA" id="ARBA00022727"/>
    </source>
</evidence>
<evidence type="ECO:0000313" key="10">
    <source>
        <dbReference type="EMBL" id="WAQ99977.1"/>
    </source>
</evidence>
<comment type="cofactor">
    <cofactor evidence="1">
        <name>Zn(2+)</name>
        <dbReference type="ChEBI" id="CHEBI:29105"/>
    </cofactor>
</comment>
<keyword evidence="11" id="KW-1185">Reference proteome</keyword>
<proteinExistence type="inferred from homology"/>
<gene>
    <name evidence="10" type="ORF">MAR_024350</name>
</gene>
<dbReference type="Proteomes" id="UP001164746">
    <property type="component" value="Chromosome 3"/>
</dbReference>
<keyword evidence="3" id="KW-0479">Metal-binding</keyword>
<dbReference type="SUPFAM" id="SSF53927">
    <property type="entry name" value="Cytidine deaminase-like"/>
    <property type="match status" value="1"/>
</dbReference>
<keyword evidence="6" id="KW-0862">Zinc</keyword>
<reference evidence="10" key="1">
    <citation type="submission" date="2022-11" db="EMBL/GenBank/DDBJ databases">
        <title>Centuries of genome instability and evolution in soft-shell clam transmissible cancer (bioRxiv).</title>
        <authorList>
            <person name="Hart S.F.M."/>
            <person name="Yonemitsu M.A."/>
            <person name="Giersch R.M."/>
            <person name="Beal B.F."/>
            <person name="Arriagada G."/>
            <person name="Davis B.W."/>
            <person name="Ostrander E.A."/>
            <person name="Goff S.P."/>
            <person name="Metzger M.J."/>
        </authorList>
    </citation>
    <scope>NUCLEOTIDE SEQUENCE</scope>
    <source>
        <strain evidence="10">MELC-2E11</strain>
        <tissue evidence="10">Siphon/mantle</tissue>
    </source>
</reference>
<dbReference type="InterPro" id="IPR002125">
    <property type="entry name" value="CMP_dCMP_dom"/>
</dbReference>
<accession>A0ABY7DTG9</accession>
<evidence type="ECO:0000256" key="2">
    <source>
        <dbReference type="ARBA" id="ARBA00006576"/>
    </source>
</evidence>
<evidence type="ECO:0000256" key="8">
    <source>
        <dbReference type="ARBA" id="ARBA00041763"/>
    </source>
</evidence>
<evidence type="ECO:0000256" key="1">
    <source>
        <dbReference type="ARBA" id="ARBA00001947"/>
    </source>
</evidence>
<dbReference type="InterPro" id="IPR016192">
    <property type="entry name" value="APOBEC/CMP_deaminase_Zn-bd"/>
</dbReference>
<dbReference type="EMBL" id="CP111014">
    <property type="protein sequence ID" value="WAQ99977.1"/>
    <property type="molecule type" value="Genomic_DNA"/>
</dbReference>
<evidence type="ECO:0000313" key="11">
    <source>
        <dbReference type="Proteomes" id="UP001164746"/>
    </source>
</evidence>
<sequence>MDDGSASKSQASSGRFTNKREGYLEWPDYFMAIAFLSAQRSKDPRTQVGACIVNEEKKIVGIGYNGMPNGCSDDLMPWAREADSILDTKQLYVCHAELNAVLNKNSADVKNCTIYVALFPCNECAKVVIQSSIKEVVYYSDKYKDRPAFMAAKRMFDQAGVTYRQYQPSKKKIVIDFSLIEAMSDCVIADMDSLKINAPTVDSQPDSTS</sequence>
<dbReference type="PANTHER" id="PTHR11086:SF18">
    <property type="entry name" value="DEOXYCYTIDYLATE DEAMINASE"/>
    <property type="match status" value="1"/>
</dbReference>
<dbReference type="EC" id="3.5.4.12" evidence="7"/>
<feature type="domain" description="CMP/dCMP-type deaminase" evidence="9">
    <location>
        <begin position="25"/>
        <end position="163"/>
    </location>
</feature>
<name>A0ABY7DTG9_MYAAR</name>
<comment type="similarity">
    <text evidence="2">Belongs to the cytidine and deoxycytidylate deaminase family.</text>
</comment>
<evidence type="ECO:0000256" key="7">
    <source>
        <dbReference type="ARBA" id="ARBA00038938"/>
    </source>
</evidence>
<evidence type="ECO:0000256" key="5">
    <source>
        <dbReference type="ARBA" id="ARBA00022801"/>
    </source>
</evidence>
<organism evidence="10 11">
    <name type="scientific">Mya arenaria</name>
    <name type="common">Soft-shell clam</name>
    <dbReference type="NCBI Taxonomy" id="6604"/>
    <lineage>
        <taxon>Eukaryota</taxon>
        <taxon>Metazoa</taxon>
        <taxon>Spiralia</taxon>
        <taxon>Lophotrochozoa</taxon>
        <taxon>Mollusca</taxon>
        <taxon>Bivalvia</taxon>
        <taxon>Autobranchia</taxon>
        <taxon>Heteroconchia</taxon>
        <taxon>Euheterodonta</taxon>
        <taxon>Imparidentia</taxon>
        <taxon>Neoheterodontei</taxon>
        <taxon>Myida</taxon>
        <taxon>Myoidea</taxon>
        <taxon>Myidae</taxon>
        <taxon>Mya</taxon>
    </lineage>
</organism>
<dbReference type="InterPro" id="IPR016193">
    <property type="entry name" value="Cytidine_deaminase-like"/>
</dbReference>
<dbReference type="Pfam" id="PF00383">
    <property type="entry name" value="dCMP_cyt_deam_1"/>
    <property type="match status" value="1"/>
</dbReference>
<dbReference type="CDD" id="cd01286">
    <property type="entry name" value="deoxycytidylate_deaminase"/>
    <property type="match status" value="1"/>
</dbReference>
<dbReference type="InterPro" id="IPR035105">
    <property type="entry name" value="Deoxycytidylate_deaminase_dom"/>
</dbReference>
<dbReference type="PANTHER" id="PTHR11086">
    <property type="entry name" value="DEOXYCYTIDYLATE DEAMINASE-RELATED"/>
    <property type="match status" value="1"/>
</dbReference>
<keyword evidence="4" id="KW-0545">Nucleotide biosynthesis</keyword>
<protein>
    <recommendedName>
        <fullName evidence="8">dCMP deaminase</fullName>
        <ecNumber evidence="7">3.5.4.12</ecNumber>
    </recommendedName>
    <alternativeName>
        <fullName evidence="8">dCMP deaminase</fullName>
    </alternativeName>
</protein>
<evidence type="ECO:0000256" key="3">
    <source>
        <dbReference type="ARBA" id="ARBA00022723"/>
    </source>
</evidence>
<dbReference type="InterPro" id="IPR015517">
    <property type="entry name" value="dCMP_deaminase-rel"/>
</dbReference>
<dbReference type="Gene3D" id="3.40.140.10">
    <property type="entry name" value="Cytidine Deaminase, domain 2"/>
    <property type="match status" value="1"/>
</dbReference>
<evidence type="ECO:0000259" key="9">
    <source>
        <dbReference type="PROSITE" id="PS51747"/>
    </source>
</evidence>
<keyword evidence="5" id="KW-0378">Hydrolase</keyword>
<evidence type="ECO:0000256" key="6">
    <source>
        <dbReference type="ARBA" id="ARBA00022833"/>
    </source>
</evidence>
<dbReference type="PROSITE" id="PS00903">
    <property type="entry name" value="CYT_DCMP_DEAMINASES_1"/>
    <property type="match status" value="1"/>
</dbReference>